<dbReference type="PANTHER" id="PTHR45784:SF3">
    <property type="entry name" value="C-TYPE LECTIN DOMAIN FAMILY 4 MEMBER K-LIKE-RELATED"/>
    <property type="match status" value="1"/>
</dbReference>
<sequence length="152" mass="17178">QWLHWTTSSPPRYVYVSGTPPWEGAQSYCRKHHTDLASIRNENEMVLVDNVMPIGDVTFAAVGLSRKTWSYWSDGTEHKFKNWLTEHPFGTTGDCATSLIGDADAGKWFEQPCDQKLPFMCYDSEFYDLTPIRCTQLTSSVSSGVNCTSVPR</sequence>
<dbReference type="STRING" id="144197.ENSSPAP00000014666"/>
<dbReference type="InterPro" id="IPR016186">
    <property type="entry name" value="C-type_lectin-like/link_sf"/>
</dbReference>
<protein>
    <recommendedName>
        <fullName evidence="1">C-type lectin domain-containing protein</fullName>
    </recommendedName>
</protein>
<dbReference type="SMART" id="SM00034">
    <property type="entry name" value="CLECT"/>
    <property type="match status" value="1"/>
</dbReference>
<dbReference type="AlphaFoldDB" id="A0A3B5A3A4"/>
<name>A0A3B5A3A4_9TELE</name>
<accession>A0A3B5A3A4</accession>
<dbReference type="InterPro" id="IPR016187">
    <property type="entry name" value="CTDL_fold"/>
</dbReference>
<dbReference type="Pfam" id="PF00059">
    <property type="entry name" value="Lectin_C"/>
    <property type="match status" value="1"/>
</dbReference>
<dbReference type="InterPro" id="IPR001304">
    <property type="entry name" value="C-type_lectin-like"/>
</dbReference>
<dbReference type="GeneTree" id="ENSGT00940000177380"/>
<organism evidence="2">
    <name type="scientific">Stegastes partitus</name>
    <name type="common">bicolor damselfish</name>
    <dbReference type="NCBI Taxonomy" id="144197"/>
    <lineage>
        <taxon>Eukaryota</taxon>
        <taxon>Metazoa</taxon>
        <taxon>Chordata</taxon>
        <taxon>Craniata</taxon>
        <taxon>Vertebrata</taxon>
        <taxon>Euteleostomi</taxon>
        <taxon>Actinopterygii</taxon>
        <taxon>Neopterygii</taxon>
        <taxon>Teleostei</taxon>
        <taxon>Neoteleostei</taxon>
        <taxon>Acanthomorphata</taxon>
        <taxon>Ovalentaria</taxon>
        <taxon>Pomacentridae</taxon>
        <taxon>Stegastes</taxon>
    </lineage>
</organism>
<reference evidence="2" key="1">
    <citation type="submission" date="2023-09" db="UniProtKB">
        <authorList>
            <consortium name="Ensembl"/>
        </authorList>
    </citation>
    <scope>IDENTIFICATION</scope>
</reference>
<dbReference type="Ensembl" id="ENSSPAT00000014908.1">
    <property type="protein sequence ID" value="ENSSPAP00000014666.1"/>
    <property type="gene ID" value="ENSSPAG00000011057.1"/>
</dbReference>
<dbReference type="Gene3D" id="3.10.100.10">
    <property type="entry name" value="Mannose-Binding Protein A, subunit A"/>
    <property type="match status" value="1"/>
</dbReference>
<dbReference type="PROSITE" id="PS50041">
    <property type="entry name" value="C_TYPE_LECTIN_2"/>
    <property type="match status" value="1"/>
</dbReference>
<feature type="domain" description="C-type lectin" evidence="1">
    <location>
        <begin position="13"/>
        <end position="122"/>
    </location>
</feature>
<evidence type="ECO:0000313" key="2">
    <source>
        <dbReference type="Ensembl" id="ENSSPAP00000014666.1"/>
    </source>
</evidence>
<dbReference type="PANTHER" id="PTHR45784">
    <property type="entry name" value="C-TYPE LECTIN DOMAIN FAMILY 20 MEMBER A-RELATED"/>
    <property type="match status" value="1"/>
</dbReference>
<proteinExistence type="predicted"/>
<evidence type="ECO:0000259" key="1">
    <source>
        <dbReference type="PROSITE" id="PS50041"/>
    </source>
</evidence>
<dbReference type="SUPFAM" id="SSF56436">
    <property type="entry name" value="C-type lectin-like"/>
    <property type="match status" value="1"/>
</dbReference>